<evidence type="ECO:0000256" key="5">
    <source>
        <dbReference type="ARBA" id="ARBA00022490"/>
    </source>
</evidence>
<comment type="subcellular location">
    <subcellularLocation>
        <location evidence="2">Cytoplasm</location>
    </subcellularLocation>
    <subcellularLocation>
        <location evidence="1">Endoplasmic reticulum</location>
    </subcellularLocation>
</comment>
<evidence type="ECO:0000256" key="1">
    <source>
        <dbReference type="ARBA" id="ARBA00004240"/>
    </source>
</evidence>
<dbReference type="STRING" id="106004.A0A1Y2G2X6"/>
<evidence type="ECO:0000256" key="2">
    <source>
        <dbReference type="ARBA" id="ARBA00004496"/>
    </source>
</evidence>
<keyword evidence="7" id="KW-0733">Signal recognition particle</keyword>
<keyword evidence="12" id="KW-1185">Reference proteome</keyword>
<evidence type="ECO:0000256" key="9">
    <source>
        <dbReference type="SAM" id="MobiDB-lite"/>
    </source>
</evidence>
<dbReference type="InterPro" id="IPR011990">
    <property type="entry name" value="TPR-like_helical_dom_sf"/>
</dbReference>
<evidence type="ECO:0000256" key="7">
    <source>
        <dbReference type="ARBA" id="ARBA00023135"/>
    </source>
</evidence>
<dbReference type="GO" id="GO:0006614">
    <property type="term" value="P:SRP-dependent cotranslational protein targeting to membrane"/>
    <property type="evidence" value="ECO:0007669"/>
    <property type="project" value="InterPro"/>
</dbReference>
<dbReference type="Proteomes" id="UP000193467">
    <property type="component" value="Unassembled WGS sequence"/>
</dbReference>
<dbReference type="GO" id="GO:0005783">
    <property type="term" value="C:endoplasmic reticulum"/>
    <property type="evidence" value="ECO:0007669"/>
    <property type="project" value="UniProtKB-SubCell"/>
</dbReference>
<dbReference type="InterPro" id="IPR031545">
    <property type="entry name" value="SRP72_TPR-like"/>
</dbReference>
<keyword evidence="6" id="KW-0256">Endoplasmic reticulum</keyword>
<dbReference type="PANTHER" id="PTHR14094:SF9">
    <property type="entry name" value="SIGNAL RECOGNITION PARTICLE SUBUNIT SRP72"/>
    <property type="match status" value="1"/>
</dbReference>
<dbReference type="AlphaFoldDB" id="A0A1Y2G2X6"/>
<dbReference type="Pfam" id="PF17004">
    <property type="entry name" value="SRP_TPR_like"/>
    <property type="match status" value="1"/>
</dbReference>
<feature type="domain" description="Signal recognition particle SRP72 subunit RNA-binding" evidence="10">
    <location>
        <begin position="217"/>
        <end position="261"/>
    </location>
</feature>
<dbReference type="PANTHER" id="PTHR14094">
    <property type="entry name" value="SIGNAL RECOGNITION PARTICLE 72"/>
    <property type="match status" value="1"/>
</dbReference>
<comment type="similarity">
    <text evidence="3">Belongs to the SRP72 family.</text>
</comment>
<reference evidence="11 12" key="1">
    <citation type="submission" date="2016-07" db="EMBL/GenBank/DDBJ databases">
        <title>Pervasive Adenine N6-methylation of Active Genes in Fungi.</title>
        <authorList>
            <consortium name="DOE Joint Genome Institute"/>
            <person name="Mondo S.J."/>
            <person name="Dannebaum R.O."/>
            <person name="Kuo R.C."/>
            <person name="Labutti K."/>
            <person name="Haridas S."/>
            <person name="Kuo A."/>
            <person name="Salamov A."/>
            <person name="Ahrendt S.R."/>
            <person name="Lipzen A."/>
            <person name="Sullivan W."/>
            <person name="Andreopoulos W.B."/>
            <person name="Clum A."/>
            <person name="Lindquist E."/>
            <person name="Daum C."/>
            <person name="Ramamoorthy G.K."/>
            <person name="Gryganskyi A."/>
            <person name="Culley D."/>
            <person name="Magnuson J.K."/>
            <person name="James T.Y."/>
            <person name="O'Malley M.A."/>
            <person name="Stajich J.E."/>
            <person name="Spatafora J.W."/>
            <person name="Visel A."/>
            <person name="Grigoriev I.V."/>
        </authorList>
    </citation>
    <scope>NUCLEOTIDE SEQUENCE [LARGE SCALE GENOMIC DNA]</scope>
    <source>
        <strain evidence="11 12">62-1032</strain>
    </source>
</reference>
<keyword evidence="5" id="KW-0963">Cytoplasm</keyword>
<dbReference type="EMBL" id="MCGR01000004">
    <property type="protein sequence ID" value="ORY90147.1"/>
    <property type="molecule type" value="Genomic_DNA"/>
</dbReference>
<dbReference type="GO" id="GO:0005786">
    <property type="term" value="C:signal recognition particle, endoplasmic reticulum targeting"/>
    <property type="evidence" value="ECO:0007669"/>
    <property type="project" value="UniProtKB-KW"/>
</dbReference>
<proteinExistence type="inferred from homology"/>
<dbReference type="SUPFAM" id="SSF48452">
    <property type="entry name" value="TPR-like"/>
    <property type="match status" value="1"/>
</dbReference>
<evidence type="ECO:0000313" key="11">
    <source>
        <dbReference type="EMBL" id="ORY90147.1"/>
    </source>
</evidence>
<dbReference type="GO" id="GO:0008312">
    <property type="term" value="F:7S RNA binding"/>
    <property type="evidence" value="ECO:0007669"/>
    <property type="project" value="InterPro"/>
</dbReference>
<evidence type="ECO:0000256" key="6">
    <source>
        <dbReference type="ARBA" id="ARBA00022824"/>
    </source>
</evidence>
<dbReference type="Pfam" id="PF08492">
    <property type="entry name" value="SRP72"/>
    <property type="match status" value="1"/>
</dbReference>
<accession>A0A1Y2G2X6</accession>
<dbReference type="GO" id="GO:0043022">
    <property type="term" value="F:ribosome binding"/>
    <property type="evidence" value="ECO:0007669"/>
    <property type="project" value="TreeGrafter"/>
</dbReference>
<evidence type="ECO:0000256" key="3">
    <source>
        <dbReference type="ARBA" id="ARBA00007676"/>
    </source>
</evidence>
<feature type="region of interest" description="Disordered" evidence="9">
    <location>
        <begin position="218"/>
        <end position="311"/>
    </location>
</feature>
<dbReference type="InParanoid" id="A0A1Y2G2X6"/>
<name>A0A1Y2G2X6_9BASI</name>
<dbReference type="InterPro" id="IPR026270">
    <property type="entry name" value="SRP72"/>
</dbReference>
<dbReference type="OrthoDB" id="5421607at2759"/>
<evidence type="ECO:0000256" key="8">
    <source>
        <dbReference type="ARBA" id="ARBA00023274"/>
    </source>
</evidence>
<comment type="caution">
    <text evidence="11">The sequence shown here is derived from an EMBL/GenBank/DDBJ whole genome shotgun (WGS) entry which is preliminary data.</text>
</comment>
<organism evidence="11 12">
    <name type="scientific">Leucosporidium creatinivorum</name>
    <dbReference type="NCBI Taxonomy" id="106004"/>
    <lineage>
        <taxon>Eukaryota</taxon>
        <taxon>Fungi</taxon>
        <taxon>Dikarya</taxon>
        <taxon>Basidiomycota</taxon>
        <taxon>Pucciniomycotina</taxon>
        <taxon>Microbotryomycetes</taxon>
        <taxon>Leucosporidiales</taxon>
        <taxon>Leucosporidium</taxon>
    </lineage>
</organism>
<feature type="compositionally biased region" description="Basic and acidic residues" evidence="9">
    <location>
        <begin position="248"/>
        <end position="281"/>
    </location>
</feature>
<protein>
    <recommendedName>
        <fullName evidence="4">Signal recognition particle subunit SRP72</fullName>
    </recommendedName>
</protein>
<dbReference type="Gene3D" id="1.25.40.10">
    <property type="entry name" value="Tetratricopeptide repeat domain"/>
    <property type="match status" value="1"/>
</dbReference>
<evidence type="ECO:0000256" key="4">
    <source>
        <dbReference type="ARBA" id="ARBA00018350"/>
    </source>
</evidence>
<gene>
    <name evidence="11" type="ORF">BCR35DRAFT_299703</name>
</gene>
<evidence type="ECO:0000259" key="10">
    <source>
        <dbReference type="Pfam" id="PF08492"/>
    </source>
</evidence>
<keyword evidence="8" id="KW-0687">Ribonucleoprotein</keyword>
<evidence type="ECO:0000313" key="12">
    <source>
        <dbReference type="Proteomes" id="UP000193467"/>
    </source>
</evidence>
<dbReference type="InterPro" id="IPR013699">
    <property type="entry name" value="Signal_recog_part_SRP72_RNA-bd"/>
</dbReference>
<sequence>MPKSATASSGKAYAGIKKQAKPVNAEALWRTLYDQLESSHLAKALKTCEKLLRLDAAHSLAAQTKIQLLVALDRYPEALALLDADADRLARAYCLYKTGREGEAQQAIGELDEEEGEDRAAKLLEAQVSYRLEDYETSRDIFEDLAATVDDESPELADLQTNIAACNAHVDFLSAVPSHLASTSAPAIEKLESAPVGPLIHSNPLFKVSAATVASTSRAAATKTASPKEDAAPRKPRNKLPKNYDSAKQPDEYRWLPMRERPGMAEKIVAEREKARGRNKELTQGGAELATPAKSGGGGGGGGNKKKKGKK</sequence>